<name>A0A0D0ARD3_9AGAM</name>
<dbReference type="InParanoid" id="A0A0D0ARD3"/>
<proteinExistence type="predicted"/>
<protein>
    <submittedName>
        <fullName evidence="1">Uncharacterized protein</fullName>
    </submittedName>
</protein>
<accession>A0A0D0ARD3</accession>
<evidence type="ECO:0000313" key="1">
    <source>
        <dbReference type="EMBL" id="KIK40604.1"/>
    </source>
</evidence>
<dbReference type="AlphaFoldDB" id="A0A0D0ARD3"/>
<keyword evidence="2" id="KW-1185">Reference proteome</keyword>
<reference evidence="2" key="2">
    <citation type="submission" date="2015-01" db="EMBL/GenBank/DDBJ databases">
        <title>Evolutionary Origins and Diversification of the Mycorrhizal Mutualists.</title>
        <authorList>
            <consortium name="DOE Joint Genome Institute"/>
            <consortium name="Mycorrhizal Genomics Consortium"/>
            <person name="Kohler A."/>
            <person name="Kuo A."/>
            <person name="Nagy L.G."/>
            <person name="Floudas D."/>
            <person name="Copeland A."/>
            <person name="Barry K.W."/>
            <person name="Cichocki N."/>
            <person name="Veneault-Fourrey C."/>
            <person name="LaButti K."/>
            <person name="Lindquist E.A."/>
            <person name="Lipzen A."/>
            <person name="Lundell T."/>
            <person name="Morin E."/>
            <person name="Murat C."/>
            <person name="Riley R."/>
            <person name="Ohm R."/>
            <person name="Sun H."/>
            <person name="Tunlid A."/>
            <person name="Henrissat B."/>
            <person name="Grigoriev I.V."/>
            <person name="Hibbett D.S."/>
            <person name="Martin F."/>
        </authorList>
    </citation>
    <scope>NUCLEOTIDE SEQUENCE [LARGE SCALE GENOMIC DNA]</scope>
    <source>
        <strain evidence="2">UH-Slu-Lm8-n1</strain>
    </source>
</reference>
<reference evidence="1 2" key="1">
    <citation type="submission" date="2014-04" db="EMBL/GenBank/DDBJ databases">
        <authorList>
            <consortium name="DOE Joint Genome Institute"/>
            <person name="Kuo A."/>
            <person name="Ruytinx J."/>
            <person name="Rineau F."/>
            <person name="Colpaert J."/>
            <person name="Kohler A."/>
            <person name="Nagy L.G."/>
            <person name="Floudas D."/>
            <person name="Copeland A."/>
            <person name="Barry K.W."/>
            <person name="Cichocki N."/>
            <person name="Veneault-Fourrey C."/>
            <person name="LaButti K."/>
            <person name="Lindquist E.A."/>
            <person name="Lipzen A."/>
            <person name="Lundell T."/>
            <person name="Morin E."/>
            <person name="Murat C."/>
            <person name="Sun H."/>
            <person name="Tunlid A."/>
            <person name="Henrissat B."/>
            <person name="Grigoriev I.V."/>
            <person name="Hibbett D.S."/>
            <person name="Martin F."/>
            <person name="Nordberg H.P."/>
            <person name="Cantor M.N."/>
            <person name="Hua S.X."/>
        </authorList>
    </citation>
    <scope>NUCLEOTIDE SEQUENCE [LARGE SCALE GENOMIC DNA]</scope>
    <source>
        <strain evidence="1 2">UH-Slu-Lm8-n1</strain>
    </source>
</reference>
<dbReference type="Proteomes" id="UP000054485">
    <property type="component" value="Unassembled WGS sequence"/>
</dbReference>
<dbReference type="EMBL" id="KN835296">
    <property type="protein sequence ID" value="KIK40604.1"/>
    <property type="molecule type" value="Genomic_DNA"/>
</dbReference>
<dbReference type="HOGENOM" id="CLU_3107988_0_0_1"/>
<gene>
    <name evidence="1" type="ORF">CY34DRAFT_257366</name>
</gene>
<organism evidence="1 2">
    <name type="scientific">Suillus luteus UH-Slu-Lm8-n1</name>
    <dbReference type="NCBI Taxonomy" id="930992"/>
    <lineage>
        <taxon>Eukaryota</taxon>
        <taxon>Fungi</taxon>
        <taxon>Dikarya</taxon>
        <taxon>Basidiomycota</taxon>
        <taxon>Agaricomycotina</taxon>
        <taxon>Agaricomycetes</taxon>
        <taxon>Agaricomycetidae</taxon>
        <taxon>Boletales</taxon>
        <taxon>Suillineae</taxon>
        <taxon>Suillaceae</taxon>
        <taxon>Suillus</taxon>
    </lineage>
</organism>
<evidence type="ECO:0000313" key="2">
    <source>
        <dbReference type="Proteomes" id="UP000054485"/>
    </source>
</evidence>
<sequence length="51" mass="6022">MSCDVCEYVKTWKYDVKCFEKPVKVMQKRICACLGGVEYFRTEDTRNGLHL</sequence>